<dbReference type="PANTHER" id="PTHR43591:SF10">
    <property type="entry name" value="ABC TRANSMEMBRANE TYPE-1 DOMAIN-CONTAINING PROTEIN-RELATED"/>
    <property type="match status" value="1"/>
</dbReference>
<name>A0A9P8C1G2_9HELO</name>
<protein>
    <submittedName>
        <fullName evidence="2">S-adenosyl-L-methionine-dependent methyltransferase</fullName>
    </submittedName>
</protein>
<dbReference type="Proteomes" id="UP000824998">
    <property type="component" value="Unassembled WGS sequence"/>
</dbReference>
<keyword evidence="3" id="KW-1185">Reference proteome</keyword>
<proteinExistence type="predicted"/>
<dbReference type="OrthoDB" id="2013972at2759"/>
<dbReference type="InterPro" id="IPR029063">
    <property type="entry name" value="SAM-dependent_MTases_sf"/>
</dbReference>
<gene>
    <name evidence="2" type="ORF">BJ875DRAFT_388060</name>
</gene>
<feature type="compositionally biased region" description="Polar residues" evidence="1">
    <location>
        <begin position="35"/>
        <end position="48"/>
    </location>
</feature>
<dbReference type="EMBL" id="MU251814">
    <property type="protein sequence ID" value="KAG9229111.1"/>
    <property type="molecule type" value="Genomic_DNA"/>
</dbReference>
<organism evidence="2 3">
    <name type="scientific">Amylocarpus encephaloides</name>
    <dbReference type="NCBI Taxonomy" id="45428"/>
    <lineage>
        <taxon>Eukaryota</taxon>
        <taxon>Fungi</taxon>
        <taxon>Dikarya</taxon>
        <taxon>Ascomycota</taxon>
        <taxon>Pezizomycotina</taxon>
        <taxon>Leotiomycetes</taxon>
        <taxon>Helotiales</taxon>
        <taxon>Helotiales incertae sedis</taxon>
        <taxon>Amylocarpus</taxon>
    </lineage>
</organism>
<feature type="compositionally biased region" description="Acidic residues" evidence="1">
    <location>
        <begin position="62"/>
        <end position="74"/>
    </location>
</feature>
<sequence>MSSPPIEAPGAKSKSTSPSATARSRHSTASPPRASPTTGPTAEQQGQAQIVAYQAATTIEAASEDETDAGYETDGDSRVSVSLSSSVRDYAFEHGRRYHSYRAGQYQFPNDESEQEREDMKHAMVVNLCGGKLHYAPVDNPHRVLDIGTGTGVWAIDMGDEYPSAEILGIDLSPIQPDWVPPNVKFMVDDAESPWLAKPNSYDFIHARHMVSSIKDWPKLLSEAYTATKPGGWVELQELRFQIQCDDNTMKDDYGVRKFLELVRDALAIFGVDVFTMTKNAQRLRDAGFVNIEEKIFKIPVGTWPKNRTMQTIGLYMRSVIYDGLQGISMGPLTRAMKWTPEEVEVFLVSVRKELLDSSTHSYLPFHIVYGQKPLDT</sequence>
<dbReference type="GO" id="GO:0008168">
    <property type="term" value="F:methyltransferase activity"/>
    <property type="evidence" value="ECO:0007669"/>
    <property type="project" value="UniProtKB-KW"/>
</dbReference>
<evidence type="ECO:0000313" key="2">
    <source>
        <dbReference type="EMBL" id="KAG9229111.1"/>
    </source>
</evidence>
<dbReference type="Pfam" id="PF13489">
    <property type="entry name" value="Methyltransf_23"/>
    <property type="match status" value="1"/>
</dbReference>
<accession>A0A9P8C1G2</accession>
<reference evidence="2" key="1">
    <citation type="journal article" date="2021" name="IMA Fungus">
        <title>Genomic characterization of three marine fungi, including Emericellopsis atlantica sp. nov. with signatures of a generalist lifestyle and marine biomass degradation.</title>
        <authorList>
            <person name="Hagestad O.C."/>
            <person name="Hou L."/>
            <person name="Andersen J.H."/>
            <person name="Hansen E.H."/>
            <person name="Altermark B."/>
            <person name="Li C."/>
            <person name="Kuhnert E."/>
            <person name="Cox R.J."/>
            <person name="Crous P.W."/>
            <person name="Spatafora J.W."/>
            <person name="Lail K."/>
            <person name="Amirebrahimi M."/>
            <person name="Lipzen A."/>
            <person name="Pangilinan J."/>
            <person name="Andreopoulos W."/>
            <person name="Hayes R.D."/>
            <person name="Ng V."/>
            <person name="Grigoriev I.V."/>
            <person name="Jackson S.A."/>
            <person name="Sutton T.D.S."/>
            <person name="Dobson A.D.W."/>
            <person name="Rama T."/>
        </authorList>
    </citation>
    <scope>NUCLEOTIDE SEQUENCE</scope>
    <source>
        <strain evidence="2">TRa018bII</strain>
    </source>
</reference>
<feature type="region of interest" description="Disordered" evidence="1">
    <location>
        <begin position="1"/>
        <end position="78"/>
    </location>
</feature>
<dbReference type="GO" id="GO:0032259">
    <property type="term" value="P:methylation"/>
    <property type="evidence" value="ECO:0007669"/>
    <property type="project" value="UniProtKB-KW"/>
</dbReference>
<dbReference type="CDD" id="cd02440">
    <property type="entry name" value="AdoMet_MTases"/>
    <property type="match status" value="1"/>
</dbReference>
<dbReference type="SUPFAM" id="SSF53335">
    <property type="entry name" value="S-adenosyl-L-methionine-dependent methyltransferases"/>
    <property type="match status" value="1"/>
</dbReference>
<dbReference type="Gene3D" id="3.40.50.150">
    <property type="entry name" value="Vaccinia Virus protein VP39"/>
    <property type="match status" value="1"/>
</dbReference>
<comment type="caution">
    <text evidence="2">The sequence shown here is derived from an EMBL/GenBank/DDBJ whole genome shotgun (WGS) entry which is preliminary data.</text>
</comment>
<dbReference type="AlphaFoldDB" id="A0A9P8C1G2"/>
<dbReference type="PANTHER" id="PTHR43591">
    <property type="entry name" value="METHYLTRANSFERASE"/>
    <property type="match status" value="1"/>
</dbReference>
<evidence type="ECO:0000256" key="1">
    <source>
        <dbReference type="SAM" id="MobiDB-lite"/>
    </source>
</evidence>
<evidence type="ECO:0000313" key="3">
    <source>
        <dbReference type="Proteomes" id="UP000824998"/>
    </source>
</evidence>
<keyword evidence="2" id="KW-0489">Methyltransferase</keyword>
<keyword evidence="2" id="KW-0808">Transferase</keyword>
<feature type="compositionally biased region" description="Low complexity" evidence="1">
    <location>
        <begin position="8"/>
        <end position="31"/>
    </location>
</feature>